<keyword evidence="2" id="KW-1185">Reference proteome</keyword>
<dbReference type="EMBL" id="CM042043">
    <property type="protein sequence ID" value="KAI3693731.1"/>
    <property type="molecule type" value="Genomic_DNA"/>
</dbReference>
<dbReference type="Proteomes" id="UP001056120">
    <property type="component" value="Linkage Group LG26"/>
</dbReference>
<proteinExistence type="predicted"/>
<organism evidence="1 2">
    <name type="scientific">Smallanthus sonchifolius</name>
    <dbReference type="NCBI Taxonomy" id="185202"/>
    <lineage>
        <taxon>Eukaryota</taxon>
        <taxon>Viridiplantae</taxon>
        <taxon>Streptophyta</taxon>
        <taxon>Embryophyta</taxon>
        <taxon>Tracheophyta</taxon>
        <taxon>Spermatophyta</taxon>
        <taxon>Magnoliopsida</taxon>
        <taxon>eudicotyledons</taxon>
        <taxon>Gunneridae</taxon>
        <taxon>Pentapetalae</taxon>
        <taxon>asterids</taxon>
        <taxon>campanulids</taxon>
        <taxon>Asterales</taxon>
        <taxon>Asteraceae</taxon>
        <taxon>Asteroideae</taxon>
        <taxon>Heliantheae alliance</taxon>
        <taxon>Millerieae</taxon>
        <taxon>Smallanthus</taxon>
    </lineage>
</organism>
<protein>
    <submittedName>
        <fullName evidence="1">Uncharacterized protein</fullName>
    </submittedName>
</protein>
<evidence type="ECO:0000313" key="2">
    <source>
        <dbReference type="Proteomes" id="UP001056120"/>
    </source>
</evidence>
<reference evidence="2" key="1">
    <citation type="journal article" date="2022" name="Mol. Ecol. Resour.">
        <title>The genomes of chicory, endive, great burdock and yacon provide insights into Asteraceae palaeo-polyploidization history and plant inulin production.</title>
        <authorList>
            <person name="Fan W."/>
            <person name="Wang S."/>
            <person name="Wang H."/>
            <person name="Wang A."/>
            <person name="Jiang F."/>
            <person name="Liu H."/>
            <person name="Zhao H."/>
            <person name="Xu D."/>
            <person name="Zhang Y."/>
        </authorList>
    </citation>
    <scope>NUCLEOTIDE SEQUENCE [LARGE SCALE GENOMIC DNA]</scope>
    <source>
        <strain evidence="2">cv. Yunnan</strain>
    </source>
</reference>
<evidence type="ECO:0000313" key="1">
    <source>
        <dbReference type="EMBL" id="KAI3693731.1"/>
    </source>
</evidence>
<accession>A0ACB8Z8P6</accession>
<name>A0ACB8Z8P6_9ASTR</name>
<gene>
    <name evidence="1" type="ORF">L1987_76683</name>
</gene>
<sequence length="159" mass="17497">MGQSMLTPNKRSRLAAAFPWTTGTDSNTTGGGSGGGGDDDGSIDPIPTTFLSNPPSWGQLAVTKVRPRASNHHERSGGDMEAEEESLVVDVDADVDDDEKMEKMKTEKGITDLLGLCFVFHLHLLLRTNSLLLRRRAAAVVVFCHYCYHHHHHHHQQNS</sequence>
<reference evidence="1 2" key="2">
    <citation type="journal article" date="2022" name="Mol. Ecol. Resour.">
        <title>The genomes of chicory, endive, great burdock and yacon provide insights into Asteraceae paleo-polyploidization history and plant inulin production.</title>
        <authorList>
            <person name="Fan W."/>
            <person name="Wang S."/>
            <person name="Wang H."/>
            <person name="Wang A."/>
            <person name="Jiang F."/>
            <person name="Liu H."/>
            <person name="Zhao H."/>
            <person name="Xu D."/>
            <person name="Zhang Y."/>
        </authorList>
    </citation>
    <scope>NUCLEOTIDE SEQUENCE [LARGE SCALE GENOMIC DNA]</scope>
    <source>
        <strain evidence="2">cv. Yunnan</strain>
        <tissue evidence="1">Leaves</tissue>
    </source>
</reference>
<comment type="caution">
    <text evidence="1">The sequence shown here is derived from an EMBL/GenBank/DDBJ whole genome shotgun (WGS) entry which is preliminary data.</text>
</comment>